<comment type="catalytic activity">
    <reaction evidence="23">
        <text>butanoyl-CoA + oxidized [electron-transfer flavoprotein] + H(+) = (2E)-butenoyl-CoA + reduced [electron-transfer flavoprotein]</text>
        <dbReference type="Rhea" id="RHEA:24004"/>
        <dbReference type="Rhea" id="RHEA-COMP:10685"/>
        <dbReference type="Rhea" id="RHEA-COMP:10686"/>
        <dbReference type="ChEBI" id="CHEBI:15378"/>
        <dbReference type="ChEBI" id="CHEBI:57332"/>
        <dbReference type="ChEBI" id="CHEBI:57371"/>
        <dbReference type="ChEBI" id="CHEBI:57692"/>
        <dbReference type="ChEBI" id="CHEBI:58307"/>
    </reaction>
    <physiologicalReaction direction="left-to-right" evidence="23">
        <dbReference type="Rhea" id="RHEA:24005"/>
    </physiologicalReaction>
</comment>
<evidence type="ECO:0000256" key="6">
    <source>
        <dbReference type="ARBA" id="ARBA00022553"/>
    </source>
</evidence>
<dbReference type="InterPro" id="IPR037069">
    <property type="entry name" value="AcylCoA_DH/ox_N_sf"/>
</dbReference>
<evidence type="ECO:0000256" key="27">
    <source>
        <dbReference type="RuleBase" id="RU362125"/>
    </source>
</evidence>
<dbReference type="InterPro" id="IPR006089">
    <property type="entry name" value="Acyl-CoA_DH_CS"/>
</dbReference>
<keyword evidence="13" id="KW-0443">Lipid metabolism</keyword>
<evidence type="ECO:0000313" key="31">
    <source>
        <dbReference type="EMBL" id="CEM39318.1"/>
    </source>
</evidence>
<feature type="domain" description="Acyl-CoA oxidase/dehydrogenase middle" evidence="29">
    <location>
        <begin position="163"/>
        <end position="258"/>
    </location>
</feature>
<evidence type="ECO:0000256" key="14">
    <source>
        <dbReference type="ARBA" id="ARBA00023128"/>
    </source>
</evidence>
<dbReference type="FunFam" id="2.40.110.10:FF:000001">
    <property type="entry name" value="Acyl-CoA dehydrogenase, mitochondrial"/>
    <property type="match status" value="1"/>
</dbReference>
<dbReference type="GO" id="GO:0006631">
    <property type="term" value="P:fatty acid metabolic process"/>
    <property type="evidence" value="ECO:0007669"/>
    <property type="project" value="UniProtKB-KW"/>
</dbReference>
<evidence type="ECO:0000256" key="10">
    <source>
        <dbReference type="ARBA" id="ARBA00022946"/>
    </source>
</evidence>
<dbReference type="SUPFAM" id="SSF47203">
    <property type="entry name" value="Acyl-CoA dehydrogenase C-terminal domain-like"/>
    <property type="match status" value="1"/>
</dbReference>
<dbReference type="InterPro" id="IPR036250">
    <property type="entry name" value="AcylCo_DH-like_C"/>
</dbReference>
<dbReference type="InterPro" id="IPR046373">
    <property type="entry name" value="Acyl-CoA_Oxase/DH_mid-dom_sf"/>
</dbReference>
<evidence type="ECO:0000256" key="24">
    <source>
        <dbReference type="ARBA" id="ARBA00049192"/>
    </source>
</evidence>
<organism evidence="31">
    <name type="scientific">Chromera velia CCMP2878</name>
    <dbReference type="NCBI Taxonomy" id="1169474"/>
    <lineage>
        <taxon>Eukaryota</taxon>
        <taxon>Sar</taxon>
        <taxon>Alveolata</taxon>
        <taxon>Colpodellida</taxon>
        <taxon>Chromeraceae</taxon>
        <taxon>Chromera</taxon>
    </lineage>
</organism>
<dbReference type="EMBL" id="CDMZ01001921">
    <property type="protein sequence ID" value="CEM39318.1"/>
    <property type="molecule type" value="Genomic_DNA"/>
</dbReference>
<dbReference type="GO" id="GO:0003853">
    <property type="term" value="F:short-chain 2-methyl fatty acyl-CoA dehydrogenase activity"/>
    <property type="evidence" value="ECO:0007669"/>
    <property type="project" value="UniProtKB-EC"/>
</dbReference>
<evidence type="ECO:0000256" key="7">
    <source>
        <dbReference type="ARBA" id="ARBA00022630"/>
    </source>
</evidence>
<keyword evidence="6" id="KW-0597">Phosphoprotein</keyword>
<proteinExistence type="inferred from homology"/>
<evidence type="ECO:0000256" key="15">
    <source>
        <dbReference type="ARBA" id="ARBA00037895"/>
    </source>
</evidence>
<evidence type="ECO:0000256" key="13">
    <source>
        <dbReference type="ARBA" id="ARBA00023098"/>
    </source>
</evidence>
<evidence type="ECO:0000256" key="23">
    <source>
        <dbReference type="ARBA" id="ARBA00049096"/>
    </source>
</evidence>
<dbReference type="SUPFAM" id="SSF56645">
    <property type="entry name" value="Acyl-CoA dehydrogenase NM domain-like"/>
    <property type="match status" value="1"/>
</dbReference>
<keyword evidence="8 27" id="KW-0274">FAD</keyword>
<evidence type="ECO:0000259" key="28">
    <source>
        <dbReference type="Pfam" id="PF00441"/>
    </source>
</evidence>
<evidence type="ECO:0000256" key="16">
    <source>
        <dbReference type="ARBA" id="ARBA00039036"/>
    </source>
</evidence>
<comment type="catalytic activity">
    <reaction evidence="25">
        <text>(2S)-2-methylbutanoyl-CoA + oxidized [electron-transfer flavoprotein] + H(+) = (2E)-2-methylbut-2-enoyl-CoA + reduced [electron-transfer flavoprotein]</text>
        <dbReference type="Rhea" id="RHEA:48256"/>
        <dbReference type="Rhea" id="RHEA-COMP:10685"/>
        <dbReference type="Rhea" id="RHEA-COMP:10686"/>
        <dbReference type="ChEBI" id="CHEBI:15378"/>
        <dbReference type="ChEBI" id="CHEBI:57337"/>
        <dbReference type="ChEBI" id="CHEBI:57692"/>
        <dbReference type="ChEBI" id="CHEBI:58307"/>
        <dbReference type="ChEBI" id="CHEBI:88166"/>
    </reaction>
    <physiologicalReaction direction="left-to-right" evidence="25">
        <dbReference type="Rhea" id="RHEA:48257"/>
    </physiologicalReaction>
</comment>
<evidence type="ECO:0000256" key="9">
    <source>
        <dbReference type="ARBA" id="ARBA00022832"/>
    </source>
</evidence>
<keyword evidence="11" id="KW-0007">Acetylation</keyword>
<dbReference type="Gene3D" id="2.40.110.10">
    <property type="entry name" value="Butyryl-CoA Dehydrogenase, subunit A, domain 2"/>
    <property type="match status" value="1"/>
</dbReference>
<comment type="catalytic activity">
    <reaction evidence="26">
        <text>2-methylpropanoyl-CoA + oxidized [electron-transfer flavoprotein] + H(+) = 2-methylpropenoyl-CoA + reduced [electron-transfer flavoprotein]</text>
        <dbReference type="Rhea" id="RHEA:44180"/>
        <dbReference type="Rhea" id="RHEA-COMP:10685"/>
        <dbReference type="Rhea" id="RHEA-COMP:10686"/>
        <dbReference type="ChEBI" id="CHEBI:15378"/>
        <dbReference type="ChEBI" id="CHEBI:57338"/>
        <dbReference type="ChEBI" id="CHEBI:57692"/>
        <dbReference type="ChEBI" id="CHEBI:58307"/>
        <dbReference type="ChEBI" id="CHEBI:62500"/>
    </reaction>
    <physiologicalReaction direction="left-to-right" evidence="26">
        <dbReference type="Rhea" id="RHEA:44181"/>
    </physiologicalReaction>
</comment>
<evidence type="ECO:0000256" key="8">
    <source>
        <dbReference type="ARBA" id="ARBA00022827"/>
    </source>
</evidence>
<comment type="catalytic activity">
    <reaction evidence="20">
        <text>2-methylbutanoyl-CoA + oxidized [electron-transfer flavoprotein] + H(+) = (2E)-2-methylbut-2-enoyl-CoA + reduced [electron-transfer flavoprotein]</text>
        <dbReference type="Rhea" id="RHEA:43780"/>
        <dbReference type="Rhea" id="RHEA-COMP:10685"/>
        <dbReference type="Rhea" id="RHEA-COMP:10686"/>
        <dbReference type="ChEBI" id="CHEBI:15378"/>
        <dbReference type="ChEBI" id="CHEBI:57336"/>
        <dbReference type="ChEBI" id="CHEBI:57337"/>
        <dbReference type="ChEBI" id="CHEBI:57692"/>
        <dbReference type="ChEBI" id="CHEBI:58307"/>
        <dbReference type="EC" id="1.3.8.5"/>
    </reaction>
    <physiologicalReaction direction="left-to-right" evidence="20">
        <dbReference type="Rhea" id="RHEA:43781"/>
    </physiologicalReaction>
</comment>
<dbReference type="GO" id="GO:0050660">
    <property type="term" value="F:flavin adenine dinucleotide binding"/>
    <property type="evidence" value="ECO:0007669"/>
    <property type="project" value="InterPro"/>
</dbReference>
<keyword evidence="9" id="KW-0276">Fatty acid metabolism</keyword>
<dbReference type="InterPro" id="IPR009075">
    <property type="entry name" value="AcylCo_DH/oxidase_C"/>
</dbReference>
<dbReference type="FunFam" id="1.20.140.10:FF:000002">
    <property type="entry name" value="Acyl-CoA dehydrogenase short/branched chain"/>
    <property type="match status" value="1"/>
</dbReference>
<evidence type="ECO:0000256" key="22">
    <source>
        <dbReference type="ARBA" id="ARBA00048592"/>
    </source>
</evidence>
<reference evidence="31" key="1">
    <citation type="submission" date="2014-11" db="EMBL/GenBank/DDBJ databases">
        <authorList>
            <person name="Otto D Thomas"/>
            <person name="Naeem Raeece"/>
        </authorList>
    </citation>
    <scope>NUCLEOTIDE SEQUENCE</scope>
</reference>
<dbReference type="Pfam" id="PF00441">
    <property type="entry name" value="Acyl-CoA_dh_1"/>
    <property type="match status" value="1"/>
</dbReference>
<comment type="pathway">
    <text evidence="15">Amino-acid degradation; L-isoleucine degradation.</text>
</comment>
<comment type="similarity">
    <text evidence="4 27">Belongs to the acyl-CoA dehydrogenase family.</text>
</comment>
<comment type="catalytic activity">
    <reaction evidence="21">
        <text>valproyl-CoA + oxidized [electron-transfer flavoprotein] + H(+) = (2E)-2-propylpent-2-enoyl-CoA + reduced [electron-transfer flavoprotein]</text>
        <dbReference type="Rhea" id="RHEA:65344"/>
        <dbReference type="Rhea" id="RHEA-COMP:10685"/>
        <dbReference type="Rhea" id="RHEA-COMP:10686"/>
        <dbReference type="ChEBI" id="CHEBI:15378"/>
        <dbReference type="ChEBI" id="CHEBI:57692"/>
        <dbReference type="ChEBI" id="CHEBI:58307"/>
        <dbReference type="ChEBI" id="CHEBI:156457"/>
        <dbReference type="ChEBI" id="CHEBI:156458"/>
    </reaction>
    <physiologicalReaction direction="left-to-right" evidence="21">
        <dbReference type="Rhea" id="RHEA:65345"/>
    </physiologicalReaction>
</comment>
<comment type="cofactor">
    <cofactor evidence="1 27">
        <name>FAD</name>
        <dbReference type="ChEBI" id="CHEBI:57692"/>
    </cofactor>
</comment>
<dbReference type="FunFam" id="1.10.540.10:FF:000012">
    <property type="entry name" value="Acyl-CoA dehydrogenase short/branched chain"/>
    <property type="match status" value="1"/>
</dbReference>
<dbReference type="GO" id="GO:0005759">
    <property type="term" value="C:mitochondrial matrix"/>
    <property type="evidence" value="ECO:0007669"/>
    <property type="project" value="UniProtKB-SubCell"/>
</dbReference>
<evidence type="ECO:0000256" key="5">
    <source>
        <dbReference type="ARBA" id="ARBA00011881"/>
    </source>
</evidence>
<comment type="catalytic activity">
    <reaction evidence="22">
        <text>(2R)-2-methylbutanoyl-CoA + oxidized [electron-transfer flavoprotein] + H(+) = ethylacryloyl-CoA + reduced [electron-transfer flavoprotein]</text>
        <dbReference type="Rhea" id="RHEA:65296"/>
        <dbReference type="Rhea" id="RHEA-COMP:10685"/>
        <dbReference type="Rhea" id="RHEA-COMP:10686"/>
        <dbReference type="ChEBI" id="CHEBI:15378"/>
        <dbReference type="ChEBI" id="CHEBI:57692"/>
        <dbReference type="ChEBI" id="CHEBI:58307"/>
        <dbReference type="ChEBI" id="CHEBI:156439"/>
        <dbReference type="ChEBI" id="CHEBI:156440"/>
    </reaction>
    <physiologicalReaction direction="left-to-right" evidence="22">
        <dbReference type="Rhea" id="RHEA:65297"/>
    </physiologicalReaction>
</comment>
<evidence type="ECO:0000256" key="1">
    <source>
        <dbReference type="ARBA" id="ARBA00001974"/>
    </source>
</evidence>
<keyword evidence="14" id="KW-0496">Mitochondrion</keyword>
<dbReference type="InterPro" id="IPR009100">
    <property type="entry name" value="AcylCoA_DH/oxidase_NM_dom_sf"/>
</dbReference>
<keyword evidence="10" id="KW-0809">Transit peptide</keyword>
<dbReference type="PROSITE" id="PS00073">
    <property type="entry name" value="ACYL_COA_DH_2"/>
    <property type="match status" value="1"/>
</dbReference>
<evidence type="ECO:0000256" key="18">
    <source>
        <dbReference type="ARBA" id="ARBA00041537"/>
    </source>
</evidence>
<keyword evidence="7 27" id="KW-0285">Flavoprotein</keyword>
<evidence type="ECO:0000256" key="12">
    <source>
        <dbReference type="ARBA" id="ARBA00023002"/>
    </source>
</evidence>
<comment type="catalytic activity">
    <reaction evidence="24">
        <text>hexanoyl-CoA + oxidized [electron-transfer flavoprotein] + H(+) = (2E)-hexenoyl-CoA + reduced [electron-transfer flavoprotein]</text>
        <dbReference type="Rhea" id="RHEA:43464"/>
        <dbReference type="Rhea" id="RHEA-COMP:10685"/>
        <dbReference type="Rhea" id="RHEA-COMP:10686"/>
        <dbReference type="ChEBI" id="CHEBI:15378"/>
        <dbReference type="ChEBI" id="CHEBI:57692"/>
        <dbReference type="ChEBI" id="CHEBI:58307"/>
        <dbReference type="ChEBI" id="CHEBI:62077"/>
        <dbReference type="ChEBI" id="CHEBI:62620"/>
    </reaction>
    <physiologicalReaction direction="left-to-right" evidence="24">
        <dbReference type="Rhea" id="RHEA:43465"/>
    </physiologicalReaction>
</comment>
<dbReference type="Gene3D" id="1.10.540.10">
    <property type="entry name" value="Acyl-CoA dehydrogenase/oxidase, N-terminal domain"/>
    <property type="match status" value="1"/>
</dbReference>
<dbReference type="PROSITE" id="PS00072">
    <property type="entry name" value="ACYL_COA_DH_1"/>
    <property type="match status" value="1"/>
</dbReference>
<sequence>MQQYAQLSRRLAGRWFRGSVTFPSAFHRFQSSKAFSSTAARSAVTAFTEEQEALREMTRKFANETIAPLTAQMDVEGRMDPSVVESLFQQGFMGVEIEEKFGGAGGSFTDACLVVEEIARVDPAVAVMVDIHNTLINRCLSFYGSEAQREKYLPKVATEIVGSFCLSESGSGSDAFALKCRAEKVDGGWKLNGAKQWISNSKEAGVFLVFATVDPEKRHKGITCFIVDAGAPGLEIGGKYDKLGIRASSTCEVILSDCFVPDENVLGKVGEGYKVAIESLNEGRIGIAAQMVGLAKGAWEHAVRYAHERVQFGQPISEFQAVRFQFAEMRAEIEAAQVLVYNAAALKESGRPFTMEAAIAKLQAGRVAERVASQAVEMLGGYGFVKEYPVEKFFRDSKIGSIYEGTTAMQLETISKLIQKDFR</sequence>
<feature type="domain" description="Acyl-CoA dehydrogenase/oxidase N-terminal" evidence="30">
    <location>
        <begin position="48"/>
        <end position="158"/>
    </location>
</feature>
<accession>A0A0G4H630</accession>
<comment type="subunit">
    <text evidence="5">Homotetramer.</text>
</comment>
<comment type="subcellular location">
    <subcellularLocation>
        <location evidence="2">Mitochondrion matrix</location>
    </subcellularLocation>
</comment>
<evidence type="ECO:0000256" key="3">
    <source>
        <dbReference type="ARBA" id="ARBA00005198"/>
    </source>
</evidence>
<dbReference type="PhylomeDB" id="A0A0G4H630"/>
<evidence type="ECO:0000256" key="26">
    <source>
        <dbReference type="ARBA" id="ARBA00051903"/>
    </source>
</evidence>
<dbReference type="InterPro" id="IPR013786">
    <property type="entry name" value="AcylCoA_DH/ox_N"/>
</dbReference>
<gene>
    <name evidence="31" type="ORF">Cvel_24840</name>
</gene>
<dbReference type="Pfam" id="PF02770">
    <property type="entry name" value="Acyl-CoA_dh_M"/>
    <property type="match status" value="1"/>
</dbReference>
<evidence type="ECO:0000256" key="17">
    <source>
        <dbReference type="ARBA" id="ARBA00039850"/>
    </source>
</evidence>
<evidence type="ECO:0000256" key="11">
    <source>
        <dbReference type="ARBA" id="ARBA00022990"/>
    </source>
</evidence>
<evidence type="ECO:0000256" key="20">
    <source>
        <dbReference type="ARBA" id="ARBA00048235"/>
    </source>
</evidence>
<feature type="domain" description="Acyl-CoA dehydrogenase/oxidase C-terminal" evidence="28">
    <location>
        <begin position="270"/>
        <end position="416"/>
    </location>
</feature>
<dbReference type="PANTHER" id="PTHR43884">
    <property type="entry name" value="ACYL-COA DEHYDROGENASE"/>
    <property type="match status" value="1"/>
</dbReference>
<dbReference type="GO" id="GO:0046395">
    <property type="term" value="P:carboxylic acid catabolic process"/>
    <property type="evidence" value="ECO:0007669"/>
    <property type="project" value="UniProtKB-ARBA"/>
</dbReference>
<dbReference type="AlphaFoldDB" id="A0A0G4H630"/>
<dbReference type="PANTHER" id="PTHR43884:SF1">
    <property type="entry name" value="SHORT_BRANCHED CHAIN SPECIFIC ACYL-COA DEHYDROGENASE, MITOCHONDRIAL"/>
    <property type="match status" value="1"/>
</dbReference>
<evidence type="ECO:0000256" key="21">
    <source>
        <dbReference type="ARBA" id="ARBA00048307"/>
    </source>
</evidence>
<protein>
    <recommendedName>
        <fullName evidence="17">Short/branched chain specific acyl-CoA dehydrogenase, mitochondrial</fullName>
        <ecNumber evidence="16">1.3.8.5</ecNumber>
    </recommendedName>
    <alternativeName>
        <fullName evidence="19">2-methyl branched chain acyl-CoA dehydrogenase</fullName>
    </alternativeName>
    <alternativeName>
        <fullName evidence="18">2-methylbutyryl-coenzyme A dehydrogenase</fullName>
    </alternativeName>
</protein>
<evidence type="ECO:0000259" key="29">
    <source>
        <dbReference type="Pfam" id="PF02770"/>
    </source>
</evidence>
<evidence type="ECO:0000256" key="19">
    <source>
        <dbReference type="ARBA" id="ARBA00042821"/>
    </source>
</evidence>
<evidence type="ECO:0000256" key="4">
    <source>
        <dbReference type="ARBA" id="ARBA00009347"/>
    </source>
</evidence>
<dbReference type="Pfam" id="PF02771">
    <property type="entry name" value="Acyl-CoA_dh_N"/>
    <property type="match status" value="1"/>
</dbReference>
<evidence type="ECO:0000256" key="2">
    <source>
        <dbReference type="ARBA" id="ARBA00004305"/>
    </source>
</evidence>
<evidence type="ECO:0000259" key="30">
    <source>
        <dbReference type="Pfam" id="PF02771"/>
    </source>
</evidence>
<dbReference type="InterPro" id="IPR006091">
    <property type="entry name" value="Acyl-CoA_Oxase/DH_mid-dom"/>
</dbReference>
<dbReference type="VEuPathDB" id="CryptoDB:Cvel_24840"/>
<comment type="pathway">
    <text evidence="3">Lipid metabolism; mitochondrial fatty acid beta-oxidation.</text>
</comment>
<evidence type="ECO:0000256" key="25">
    <source>
        <dbReference type="ARBA" id="ARBA00049552"/>
    </source>
</evidence>
<dbReference type="PIRSF" id="PIRSF016578">
    <property type="entry name" value="HsaA"/>
    <property type="match status" value="1"/>
</dbReference>
<dbReference type="EC" id="1.3.8.5" evidence="16"/>
<keyword evidence="12 27" id="KW-0560">Oxidoreductase</keyword>
<name>A0A0G4H630_9ALVE</name>
<dbReference type="Gene3D" id="1.20.140.10">
    <property type="entry name" value="Butyryl-CoA Dehydrogenase, subunit A, domain 3"/>
    <property type="match status" value="1"/>
</dbReference>